<evidence type="ECO:0000256" key="9">
    <source>
        <dbReference type="RuleBase" id="RU003800"/>
    </source>
</evidence>
<keyword evidence="3 8" id="KW-0479">Metal-binding</keyword>
<dbReference type="Gene3D" id="1.20.58.310">
    <property type="entry name" value="Polyphosphate kinase N-terminal domain"/>
    <property type="match status" value="1"/>
</dbReference>
<feature type="domain" description="Polyphosphate kinase N-terminal" evidence="11">
    <location>
        <begin position="13"/>
        <end position="118"/>
    </location>
</feature>
<accession>A0A7X5HW32</accession>
<dbReference type="SUPFAM" id="SSF140356">
    <property type="entry name" value="PPK N-terminal domain-like"/>
    <property type="match status" value="1"/>
</dbReference>
<evidence type="ECO:0000259" key="12">
    <source>
        <dbReference type="Pfam" id="PF13090"/>
    </source>
</evidence>
<reference evidence="14 15" key="1">
    <citation type="submission" date="2020-01" db="EMBL/GenBank/DDBJ databases">
        <title>Anaeroalcalibacter tamaniensis gen. nov., sp. nov., moderately halophilic strictly anaerobic fermenter bacterium from mud volcano of Taman peninsula.</title>
        <authorList>
            <person name="Frolova A."/>
            <person name="Merkel A.Y."/>
            <person name="Slobodkin A.I."/>
        </authorList>
    </citation>
    <scope>NUCLEOTIDE SEQUENCE [LARGE SCALE GENOMIC DNA]</scope>
    <source>
        <strain evidence="14 15">F-3ap</strain>
    </source>
</reference>
<dbReference type="Pfam" id="PF13090">
    <property type="entry name" value="PP_kinase_C"/>
    <property type="match status" value="1"/>
</dbReference>
<feature type="domain" description="Polyphosphate kinase C-terminal" evidence="12">
    <location>
        <begin position="504"/>
        <end position="675"/>
    </location>
</feature>
<evidence type="ECO:0000259" key="10">
    <source>
        <dbReference type="Pfam" id="PF02503"/>
    </source>
</evidence>
<dbReference type="PANTHER" id="PTHR30218">
    <property type="entry name" value="POLYPHOSPHATE KINASE"/>
    <property type="match status" value="1"/>
</dbReference>
<sequence length="714" mass="81028">MNGKIDLDNPAYYENRELSWLSFNQRVLEEAMNPDNPLFERLKFLAITSSNLDEFFMVRVASLKEQVSAEYDKPDYAGMLPGEQLAAISLRVHGMVQTQMRHLERSLLPLLKKSGIELLEPRKLNREQASYVEKYFNDVIYPVLTPLAVDSGRPFPLILNKSLNIAVLLEHKEELLFATVQVPGVLPRLVEVPANGNGGKCMVLLEKLIMDHVDRLFIGYQVLSKAPYRITRNADLSIDEEEAEDLLLEIEKSIKKRKWGEAIRLEVDGSMDQRLLSLLKGSVRIADQDLYRIGGPIDLTFLMKMVQMKGFEQLKFPPFESVDPKDLLGVEDYFQAIREGDVFLSHPFESFRPVVEFITGAARDSKVLAIKQTLYRVSGQSPIIRALAEAAEAGKQVTVLVELKARFDEENNIQWARRLEKAGCHVIYGLVGLKTHSKVTLVVRAEEDGIRRYVHLGTGNYNDITARLYTDMGLFTCNEKIGADVSAVFNTLSGYSEPPQLYKLAMAPTGMREKFNYLIRREAANAAAGRPARIVAKMNSLCDLEIMQELYRASMAGVEVELVVRGICSLIPGIPEVSDKITVRSIVGKYLEHSRVFYFLNDGHEEFYLSSADWMPRNLNRRVELLFPVEDPGIKGRLKGMMEVWLKDVVKAKMKDSECIYKRIDRRGKAQIESQSYFEEEAVRNRKSFVEGHMGETFVPVTGKNLPKEQGNRS</sequence>
<dbReference type="InterPro" id="IPR024953">
    <property type="entry name" value="PP_kinase_middle"/>
</dbReference>
<dbReference type="PIRSF" id="PIRSF015589">
    <property type="entry name" value="PP_kinase"/>
    <property type="match status" value="1"/>
</dbReference>
<feature type="binding site" evidence="8">
    <location>
        <position position="376"/>
    </location>
    <ligand>
        <name>Mg(2+)</name>
        <dbReference type="ChEBI" id="CHEBI:18420"/>
    </ligand>
</feature>
<gene>
    <name evidence="8" type="primary">ppk</name>
    <name evidence="14" type="ORF">GXN74_07885</name>
</gene>
<feature type="binding site" evidence="8">
    <location>
        <position position="565"/>
    </location>
    <ligand>
        <name>ATP</name>
        <dbReference type="ChEBI" id="CHEBI:30616"/>
    </ligand>
</feature>
<keyword evidence="4 8" id="KW-0547">Nucleotide-binding</keyword>
<dbReference type="RefSeq" id="WP_162370390.1">
    <property type="nucleotide sequence ID" value="NZ_JAAEEH010000018.1"/>
</dbReference>
<comment type="PTM">
    <text evidence="8 9">An intermediate of this reaction is the autophosphorylated ppk in which a phosphate is covalently linked to a histidine residue through a N-P bond.</text>
</comment>
<dbReference type="Pfam" id="PF17941">
    <property type="entry name" value="PP_kinase_C_1"/>
    <property type="match status" value="1"/>
</dbReference>
<dbReference type="NCBIfam" id="NF003921">
    <property type="entry name" value="PRK05443.2-2"/>
    <property type="match status" value="1"/>
</dbReference>
<dbReference type="EMBL" id="JAAEEH010000018">
    <property type="protein sequence ID" value="NDL67663.1"/>
    <property type="molecule type" value="Genomic_DNA"/>
</dbReference>
<evidence type="ECO:0000259" key="11">
    <source>
        <dbReference type="Pfam" id="PF13089"/>
    </source>
</evidence>
<dbReference type="InterPro" id="IPR003414">
    <property type="entry name" value="PP_kinase"/>
</dbReference>
<evidence type="ECO:0000256" key="3">
    <source>
        <dbReference type="ARBA" id="ARBA00022723"/>
    </source>
</evidence>
<keyword evidence="1 8" id="KW-0597">Phosphoprotein</keyword>
<dbReference type="FunFam" id="3.30.870.10:FF:000001">
    <property type="entry name" value="Polyphosphate kinase"/>
    <property type="match status" value="1"/>
</dbReference>
<dbReference type="CDD" id="cd09168">
    <property type="entry name" value="PLDc_PaPPK1_C2_like"/>
    <property type="match status" value="1"/>
</dbReference>
<dbReference type="Proteomes" id="UP000461585">
    <property type="component" value="Unassembled WGS sequence"/>
</dbReference>
<evidence type="ECO:0000256" key="1">
    <source>
        <dbReference type="ARBA" id="ARBA00022553"/>
    </source>
</evidence>
<dbReference type="Gene3D" id="3.30.1840.10">
    <property type="entry name" value="Polyphosphate kinase middle domain"/>
    <property type="match status" value="1"/>
</dbReference>
<feature type="domain" description="Polyphosphate kinase C-terminal" evidence="13">
    <location>
        <begin position="333"/>
        <end position="497"/>
    </location>
</feature>
<dbReference type="NCBIfam" id="NF003918">
    <property type="entry name" value="PRK05443.1-2"/>
    <property type="match status" value="1"/>
</dbReference>
<keyword evidence="2 8" id="KW-0808">Transferase</keyword>
<dbReference type="Pfam" id="PF02503">
    <property type="entry name" value="PP_kinase"/>
    <property type="match status" value="1"/>
</dbReference>
<dbReference type="NCBIfam" id="NF003920">
    <property type="entry name" value="PRK05443.2-1"/>
    <property type="match status" value="1"/>
</dbReference>
<feature type="binding site" evidence="8">
    <location>
        <position position="51"/>
    </location>
    <ligand>
        <name>ATP</name>
        <dbReference type="ChEBI" id="CHEBI:30616"/>
    </ligand>
</feature>
<keyword evidence="6 8" id="KW-0067">ATP-binding</keyword>
<dbReference type="SUPFAM" id="SSF143724">
    <property type="entry name" value="PHP14-like"/>
    <property type="match status" value="1"/>
</dbReference>
<dbReference type="InterPro" id="IPR025198">
    <property type="entry name" value="PPK_N_dom"/>
</dbReference>
<comment type="similarity">
    <text evidence="8 9">Belongs to the polyphosphate kinase 1 (PPK1) family.</text>
</comment>
<dbReference type="NCBIfam" id="NF003917">
    <property type="entry name" value="PRK05443.1-1"/>
    <property type="match status" value="1"/>
</dbReference>
<evidence type="ECO:0000256" key="4">
    <source>
        <dbReference type="ARBA" id="ARBA00022741"/>
    </source>
</evidence>
<dbReference type="Pfam" id="PF13089">
    <property type="entry name" value="PP_kinase_N"/>
    <property type="match status" value="1"/>
</dbReference>
<dbReference type="InterPro" id="IPR036830">
    <property type="entry name" value="PP_kinase_middle_dom_sf"/>
</dbReference>
<feature type="binding site" evidence="8">
    <location>
        <position position="593"/>
    </location>
    <ligand>
        <name>ATP</name>
        <dbReference type="ChEBI" id="CHEBI:30616"/>
    </ligand>
</feature>
<dbReference type="GO" id="GO:0009358">
    <property type="term" value="C:polyphosphate kinase complex"/>
    <property type="evidence" value="ECO:0007669"/>
    <property type="project" value="InterPro"/>
</dbReference>
<feature type="active site" description="Phosphohistidine intermediate" evidence="8">
    <location>
        <position position="436"/>
    </location>
</feature>
<evidence type="ECO:0000256" key="2">
    <source>
        <dbReference type="ARBA" id="ARBA00022679"/>
    </source>
</evidence>
<keyword evidence="7 8" id="KW-0460">Magnesium</keyword>
<comment type="function">
    <text evidence="8 9">Catalyzes the reversible transfer of the terminal phosphate of ATP to form a long-chain polyphosphate (polyP).</text>
</comment>
<dbReference type="EC" id="2.7.4.1" evidence="8 9"/>
<protein>
    <recommendedName>
        <fullName evidence="8 9">Polyphosphate kinase</fullName>
        <ecNumber evidence="8 9">2.7.4.1</ecNumber>
    </recommendedName>
    <alternativeName>
        <fullName evidence="8">ATP-polyphosphate phosphotransferase</fullName>
    </alternativeName>
    <alternativeName>
        <fullName evidence="8">Polyphosphoric acid kinase</fullName>
    </alternativeName>
</protein>
<feature type="binding site" evidence="8">
    <location>
        <position position="406"/>
    </location>
    <ligand>
        <name>Mg(2+)</name>
        <dbReference type="ChEBI" id="CHEBI:18420"/>
    </ligand>
</feature>
<dbReference type="PANTHER" id="PTHR30218:SF0">
    <property type="entry name" value="POLYPHOSPHATE KINASE"/>
    <property type="match status" value="1"/>
</dbReference>
<name>A0A7X5HW32_9FIRM</name>
<feature type="binding site" evidence="8">
    <location>
        <position position="469"/>
    </location>
    <ligand>
        <name>ATP</name>
        <dbReference type="ChEBI" id="CHEBI:30616"/>
    </ligand>
</feature>
<proteinExistence type="inferred from homology"/>
<dbReference type="Gene3D" id="3.30.870.10">
    <property type="entry name" value="Endonuclease Chain A"/>
    <property type="match status" value="2"/>
</dbReference>
<evidence type="ECO:0000313" key="14">
    <source>
        <dbReference type="EMBL" id="NDL67663.1"/>
    </source>
</evidence>
<evidence type="ECO:0000259" key="13">
    <source>
        <dbReference type="Pfam" id="PF17941"/>
    </source>
</evidence>
<dbReference type="GO" id="GO:0046872">
    <property type="term" value="F:metal ion binding"/>
    <property type="evidence" value="ECO:0007669"/>
    <property type="project" value="UniProtKB-KW"/>
</dbReference>
<keyword evidence="15" id="KW-1185">Reference proteome</keyword>
<organism evidence="14 15">
    <name type="scientific">Anaerotalea alkaliphila</name>
    <dbReference type="NCBI Taxonomy" id="2662126"/>
    <lineage>
        <taxon>Bacteria</taxon>
        <taxon>Bacillati</taxon>
        <taxon>Bacillota</taxon>
        <taxon>Clostridia</taxon>
        <taxon>Eubacteriales</taxon>
        <taxon>Anaerotalea</taxon>
    </lineage>
</organism>
<dbReference type="SUPFAM" id="SSF56024">
    <property type="entry name" value="Phospholipase D/nuclease"/>
    <property type="match status" value="2"/>
</dbReference>
<comment type="caution">
    <text evidence="14">The sequence shown here is derived from an EMBL/GenBank/DDBJ whole genome shotgun (WGS) entry which is preliminary data.</text>
</comment>
<dbReference type="CDD" id="cd09165">
    <property type="entry name" value="PLDc_PaPPK1_C1_like"/>
    <property type="match status" value="1"/>
</dbReference>
<evidence type="ECO:0000256" key="8">
    <source>
        <dbReference type="HAMAP-Rule" id="MF_00347"/>
    </source>
</evidence>
<keyword evidence="5 8" id="KW-0418">Kinase</keyword>
<evidence type="ECO:0000256" key="7">
    <source>
        <dbReference type="ARBA" id="ARBA00022842"/>
    </source>
</evidence>
<dbReference type="InterPro" id="IPR041108">
    <property type="entry name" value="PP_kinase_C_1"/>
</dbReference>
<dbReference type="HAMAP" id="MF_00347">
    <property type="entry name" value="Polyphosphate_kinase"/>
    <property type="match status" value="1"/>
</dbReference>
<comment type="cofactor">
    <cofactor evidence="8">
        <name>Mg(2+)</name>
        <dbReference type="ChEBI" id="CHEBI:18420"/>
    </cofactor>
</comment>
<dbReference type="GO" id="GO:0006799">
    <property type="term" value="P:polyphosphate biosynthetic process"/>
    <property type="evidence" value="ECO:0007669"/>
    <property type="project" value="UniProtKB-UniRule"/>
</dbReference>
<dbReference type="InterPro" id="IPR025200">
    <property type="entry name" value="PPK_C_dom2"/>
</dbReference>
<dbReference type="GO" id="GO:0008976">
    <property type="term" value="F:polyphosphate kinase activity"/>
    <property type="evidence" value="ECO:0007669"/>
    <property type="project" value="UniProtKB-UniRule"/>
</dbReference>
<evidence type="ECO:0000256" key="5">
    <source>
        <dbReference type="ARBA" id="ARBA00022777"/>
    </source>
</evidence>
<dbReference type="NCBIfam" id="TIGR03705">
    <property type="entry name" value="poly_P_kin"/>
    <property type="match status" value="1"/>
</dbReference>
<comment type="catalytic activity">
    <reaction evidence="8 9">
        <text>[phosphate](n) + ATP = [phosphate](n+1) + ADP</text>
        <dbReference type="Rhea" id="RHEA:19573"/>
        <dbReference type="Rhea" id="RHEA-COMP:9859"/>
        <dbReference type="Rhea" id="RHEA-COMP:14280"/>
        <dbReference type="ChEBI" id="CHEBI:16838"/>
        <dbReference type="ChEBI" id="CHEBI:30616"/>
        <dbReference type="ChEBI" id="CHEBI:456216"/>
        <dbReference type="EC" id="2.7.4.1"/>
    </reaction>
</comment>
<dbReference type="GO" id="GO:0005524">
    <property type="term" value="F:ATP binding"/>
    <property type="evidence" value="ECO:0007669"/>
    <property type="project" value="UniProtKB-KW"/>
</dbReference>
<feature type="domain" description="Polyphosphate kinase middle" evidence="10">
    <location>
        <begin position="127"/>
        <end position="305"/>
    </location>
</feature>
<evidence type="ECO:0000313" key="15">
    <source>
        <dbReference type="Proteomes" id="UP000461585"/>
    </source>
</evidence>
<dbReference type="InterPro" id="IPR036832">
    <property type="entry name" value="PPK_N_dom_sf"/>
</dbReference>
<dbReference type="AlphaFoldDB" id="A0A7X5HW32"/>
<evidence type="ECO:0000256" key="6">
    <source>
        <dbReference type="ARBA" id="ARBA00022840"/>
    </source>
</evidence>